<proteinExistence type="predicted"/>
<keyword evidence="2 4" id="KW-0371">Homeobox</keyword>
<evidence type="ECO:0000256" key="3">
    <source>
        <dbReference type="ARBA" id="ARBA00023242"/>
    </source>
</evidence>
<feature type="region of interest" description="Disordered" evidence="5">
    <location>
        <begin position="106"/>
        <end position="127"/>
    </location>
</feature>
<dbReference type="Pfam" id="PF05920">
    <property type="entry name" value="Homeobox_KN"/>
    <property type="match status" value="1"/>
</dbReference>
<organism evidence="7 8">
    <name type="scientific">Pleurodeles waltl</name>
    <name type="common">Iberian ribbed newt</name>
    <dbReference type="NCBI Taxonomy" id="8319"/>
    <lineage>
        <taxon>Eukaryota</taxon>
        <taxon>Metazoa</taxon>
        <taxon>Chordata</taxon>
        <taxon>Craniata</taxon>
        <taxon>Vertebrata</taxon>
        <taxon>Euteleostomi</taxon>
        <taxon>Amphibia</taxon>
        <taxon>Batrachia</taxon>
        <taxon>Caudata</taxon>
        <taxon>Salamandroidea</taxon>
        <taxon>Salamandridae</taxon>
        <taxon>Pleurodelinae</taxon>
        <taxon>Pleurodeles</taxon>
    </lineage>
</organism>
<name>A0AAV7V7N6_PLEWA</name>
<reference evidence="7" key="1">
    <citation type="journal article" date="2022" name="bioRxiv">
        <title>Sequencing and chromosome-scale assembly of the giantPleurodeles waltlgenome.</title>
        <authorList>
            <person name="Brown T."/>
            <person name="Elewa A."/>
            <person name="Iarovenko S."/>
            <person name="Subramanian E."/>
            <person name="Araus A.J."/>
            <person name="Petzold A."/>
            <person name="Susuki M."/>
            <person name="Suzuki K.-i.T."/>
            <person name="Hayashi T."/>
            <person name="Toyoda A."/>
            <person name="Oliveira C."/>
            <person name="Osipova E."/>
            <person name="Leigh N.D."/>
            <person name="Simon A."/>
            <person name="Yun M.H."/>
        </authorList>
    </citation>
    <scope>NUCLEOTIDE SEQUENCE</scope>
    <source>
        <strain evidence="7">20211129_DDA</strain>
        <tissue evidence="7">Liver</tissue>
    </source>
</reference>
<protein>
    <recommendedName>
        <fullName evidence="6">Homeobox domain-containing protein</fullName>
    </recommendedName>
</protein>
<dbReference type="SUPFAM" id="SSF46689">
    <property type="entry name" value="Homeodomain-like"/>
    <property type="match status" value="1"/>
</dbReference>
<evidence type="ECO:0000256" key="1">
    <source>
        <dbReference type="ARBA" id="ARBA00023125"/>
    </source>
</evidence>
<comment type="subcellular location">
    <subcellularLocation>
        <location evidence="4">Nucleus</location>
    </subcellularLocation>
</comment>
<evidence type="ECO:0000313" key="8">
    <source>
        <dbReference type="Proteomes" id="UP001066276"/>
    </source>
</evidence>
<dbReference type="InterPro" id="IPR009057">
    <property type="entry name" value="Homeodomain-like_sf"/>
</dbReference>
<evidence type="ECO:0000256" key="5">
    <source>
        <dbReference type="SAM" id="MobiDB-lite"/>
    </source>
</evidence>
<keyword evidence="1 4" id="KW-0238">DNA-binding</keyword>
<sequence length="281" mass="31349">MARAGDGPGKVRQSLMRRWQENDMGLGRHPPPAALCPYGMPCRNFPPSARQRLLEFAAQVTVRPTKEQRMHLALELRLQHSQVYNWFANYRRRQWPKILQRSADHRAASRAAPLGPAGHTSEGSVSSPGCSATLKAVFQEGIFSESKKEGVGTSDPGWGYTILDLDCLPISTAPTPPDRCYGVNRWLARSLTSTMCLPETEVTITGCHPLPSWKCLYCDTSPSLNNICMCSHWGPVEASHHPNYLCWCRGLDMTPGTARTWFEDQEQGLWEEPSSGEPRPS</sequence>
<dbReference type="GO" id="GO:0048513">
    <property type="term" value="P:animal organ development"/>
    <property type="evidence" value="ECO:0007669"/>
    <property type="project" value="UniProtKB-ARBA"/>
</dbReference>
<dbReference type="CDD" id="cd00086">
    <property type="entry name" value="homeodomain"/>
    <property type="match status" value="1"/>
</dbReference>
<dbReference type="Gene3D" id="1.10.10.60">
    <property type="entry name" value="Homeodomain-like"/>
    <property type="match status" value="1"/>
</dbReference>
<gene>
    <name evidence="7" type="ORF">NDU88_000774</name>
</gene>
<dbReference type="SMART" id="SM00389">
    <property type="entry name" value="HOX"/>
    <property type="match status" value="1"/>
</dbReference>
<dbReference type="GO" id="GO:0006355">
    <property type="term" value="P:regulation of DNA-templated transcription"/>
    <property type="evidence" value="ECO:0007669"/>
    <property type="project" value="InterPro"/>
</dbReference>
<keyword evidence="3 4" id="KW-0539">Nucleus</keyword>
<dbReference type="PROSITE" id="PS50071">
    <property type="entry name" value="HOMEOBOX_2"/>
    <property type="match status" value="1"/>
</dbReference>
<evidence type="ECO:0000256" key="2">
    <source>
        <dbReference type="ARBA" id="ARBA00023155"/>
    </source>
</evidence>
<feature type="domain" description="Homeobox" evidence="6">
    <location>
        <begin position="54"/>
        <end position="97"/>
    </location>
</feature>
<dbReference type="GO" id="GO:0003677">
    <property type="term" value="F:DNA binding"/>
    <property type="evidence" value="ECO:0007669"/>
    <property type="project" value="UniProtKB-UniRule"/>
</dbReference>
<evidence type="ECO:0000259" key="6">
    <source>
        <dbReference type="PROSITE" id="PS50071"/>
    </source>
</evidence>
<dbReference type="EMBL" id="JANPWB010000003">
    <property type="protein sequence ID" value="KAJ1196911.1"/>
    <property type="molecule type" value="Genomic_DNA"/>
</dbReference>
<keyword evidence="8" id="KW-1185">Reference proteome</keyword>
<dbReference type="Proteomes" id="UP001066276">
    <property type="component" value="Chromosome 2_1"/>
</dbReference>
<accession>A0AAV7V7N6</accession>
<dbReference type="GO" id="GO:0005634">
    <property type="term" value="C:nucleus"/>
    <property type="evidence" value="ECO:0007669"/>
    <property type="project" value="UniProtKB-SubCell"/>
</dbReference>
<feature type="DNA-binding region" description="Homeobox" evidence="4">
    <location>
        <begin position="56"/>
        <end position="98"/>
    </location>
</feature>
<dbReference type="InterPro" id="IPR008422">
    <property type="entry name" value="KN_HD"/>
</dbReference>
<evidence type="ECO:0000256" key="4">
    <source>
        <dbReference type="PROSITE-ProRule" id="PRU00108"/>
    </source>
</evidence>
<dbReference type="AlphaFoldDB" id="A0AAV7V7N6"/>
<evidence type="ECO:0000313" key="7">
    <source>
        <dbReference type="EMBL" id="KAJ1196911.1"/>
    </source>
</evidence>
<comment type="caution">
    <text evidence="7">The sequence shown here is derived from an EMBL/GenBank/DDBJ whole genome shotgun (WGS) entry which is preliminary data.</text>
</comment>
<dbReference type="InterPro" id="IPR001356">
    <property type="entry name" value="HD"/>
</dbReference>